<proteinExistence type="predicted"/>
<feature type="compositionally biased region" description="Low complexity" evidence="1">
    <location>
        <begin position="74"/>
        <end position="86"/>
    </location>
</feature>
<dbReference type="AlphaFoldDB" id="A2WN32"/>
<sequence>MRRRSGIRSFCHGVDSTSTTMQRRLVGADAASSSFLTVPTSTASSVGVAESEAAAAVTLEQMILQLDLEEAAARKAQQQQQQPRRASCVNSSDGRVLRSARDALSQYPRFSLDGGRDAMYRASFSDHHHYYYHDAALASSSSGHRRSPPLCRGMPPTVAGESVVWCKPGVVAKLMGLDAVPVPVRGGGQRRGGAAATAGGRRKASGAQPLASVIAGGGGRKRRGRKTGREEEEEELEKERLFMALHGYDVAVARACHAGALQPSVAPNVSGMGRGAEDGWGFRLPH</sequence>
<feature type="region of interest" description="Disordered" evidence="1">
    <location>
        <begin position="74"/>
        <end position="93"/>
    </location>
</feature>
<feature type="domain" description="DUF3741" evidence="2">
    <location>
        <begin position="164"/>
        <end position="181"/>
    </location>
</feature>
<dbReference type="Proteomes" id="UP000007015">
    <property type="component" value="Chromosome 1"/>
</dbReference>
<dbReference type="EMBL" id="CM000126">
    <property type="protein sequence ID" value="EAY73378.1"/>
    <property type="molecule type" value="Genomic_DNA"/>
</dbReference>
<name>A2WN32_ORYSI</name>
<reference evidence="3 4" key="1">
    <citation type="journal article" date="2005" name="PLoS Biol.">
        <title>The genomes of Oryza sativa: a history of duplications.</title>
        <authorList>
            <person name="Yu J."/>
            <person name="Wang J."/>
            <person name="Lin W."/>
            <person name="Li S."/>
            <person name="Li H."/>
            <person name="Zhou J."/>
            <person name="Ni P."/>
            <person name="Dong W."/>
            <person name="Hu S."/>
            <person name="Zeng C."/>
            <person name="Zhang J."/>
            <person name="Zhang Y."/>
            <person name="Li R."/>
            <person name="Xu Z."/>
            <person name="Li S."/>
            <person name="Li X."/>
            <person name="Zheng H."/>
            <person name="Cong L."/>
            <person name="Lin L."/>
            <person name="Yin J."/>
            <person name="Geng J."/>
            <person name="Li G."/>
            <person name="Shi J."/>
            <person name="Liu J."/>
            <person name="Lv H."/>
            <person name="Li J."/>
            <person name="Wang J."/>
            <person name="Deng Y."/>
            <person name="Ran L."/>
            <person name="Shi X."/>
            <person name="Wang X."/>
            <person name="Wu Q."/>
            <person name="Li C."/>
            <person name="Ren X."/>
            <person name="Wang J."/>
            <person name="Wang X."/>
            <person name="Li D."/>
            <person name="Liu D."/>
            <person name="Zhang X."/>
            <person name="Ji Z."/>
            <person name="Zhao W."/>
            <person name="Sun Y."/>
            <person name="Zhang Z."/>
            <person name="Bao J."/>
            <person name="Han Y."/>
            <person name="Dong L."/>
            <person name="Ji J."/>
            <person name="Chen P."/>
            <person name="Wu S."/>
            <person name="Liu J."/>
            <person name="Xiao Y."/>
            <person name="Bu D."/>
            <person name="Tan J."/>
            <person name="Yang L."/>
            <person name="Ye C."/>
            <person name="Zhang J."/>
            <person name="Xu J."/>
            <person name="Zhou Y."/>
            <person name="Yu Y."/>
            <person name="Zhang B."/>
            <person name="Zhuang S."/>
            <person name="Wei H."/>
            <person name="Liu B."/>
            <person name="Lei M."/>
            <person name="Yu H."/>
            <person name="Li Y."/>
            <person name="Xu H."/>
            <person name="Wei S."/>
            <person name="He X."/>
            <person name="Fang L."/>
            <person name="Zhang Z."/>
            <person name="Zhang Y."/>
            <person name="Huang X."/>
            <person name="Su Z."/>
            <person name="Tong W."/>
            <person name="Li J."/>
            <person name="Tong Z."/>
            <person name="Li S."/>
            <person name="Ye J."/>
            <person name="Wang L."/>
            <person name="Fang L."/>
            <person name="Lei T."/>
            <person name="Chen C."/>
            <person name="Chen H."/>
            <person name="Xu Z."/>
            <person name="Li H."/>
            <person name="Huang H."/>
            <person name="Zhang F."/>
            <person name="Xu H."/>
            <person name="Li N."/>
            <person name="Zhao C."/>
            <person name="Li S."/>
            <person name="Dong L."/>
            <person name="Huang Y."/>
            <person name="Li L."/>
            <person name="Xi Y."/>
            <person name="Qi Q."/>
            <person name="Li W."/>
            <person name="Zhang B."/>
            <person name="Hu W."/>
            <person name="Zhang Y."/>
            <person name="Tian X."/>
            <person name="Jiao Y."/>
            <person name="Liang X."/>
            <person name="Jin J."/>
            <person name="Gao L."/>
            <person name="Zheng W."/>
            <person name="Hao B."/>
            <person name="Liu S."/>
            <person name="Wang W."/>
            <person name="Yuan L."/>
            <person name="Cao M."/>
            <person name="McDermott J."/>
            <person name="Samudrala R."/>
            <person name="Wang J."/>
            <person name="Wong G.K."/>
            <person name="Yang H."/>
        </authorList>
    </citation>
    <scope>NUCLEOTIDE SEQUENCE [LARGE SCALE GENOMIC DNA]</scope>
    <source>
        <strain evidence="4">cv. 93-11</strain>
    </source>
</reference>
<protein>
    <recommendedName>
        <fullName evidence="2">DUF3741 domain-containing protein</fullName>
    </recommendedName>
</protein>
<dbReference type="Gramene" id="BGIOSGA001952-TA">
    <property type="protein sequence ID" value="BGIOSGA001952-PA"/>
    <property type="gene ID" value="BGIOSGA001952"/>
</dbReference>
<evidence type="ECO:0000259" key="2">
    <source>
        <dbReference type="Pfam" id="PF14383"/>
    </source>
</evidence>
<gene>
    <name evidence="3" type="ORF">OsI_01259</name>
</gene>
<dbReference type="HOGENOM" id="CLU_062709_1_0_1"/>
<evidence type="ECO:0000256" key="1">
    <source>
        <dbReference type="SAM" id="MobiDB-lite"/>
    </source>
</evidence>
<dbReference type="Pfam" id="PF14383">
    <property type="entry name" value="VARLMGL"/>
    <property type="match status" value="1"/>
</dbReference>
<organism evidence="3 4">
    <name type="scientific">Oryza sativa subsp. indica</name>
    <name type="common">Rice</name>
    <dbReference type="NCBI Taxonomy" id="39946"/>
    <lineage>
        <taxon>Eukaryota</taxon>
        <taxon>Viridiplantae</taxon>
        <taxon>Streptophyta</taxon>
        <taxon>Embryophyta</taxon>
        <taxon>Tracheophyta</taxon>
        <taxon>Spermatophyta</taxon>
        <taxon>Magnoliopsida</taxon>
        <taxon>Liliopsida</taxon>
        <taxon>Poales</taxon>
        <taxon>Poaceae</taxon>
        <taxon>BOP clade</taxon>
        <taxon>Oryzoideae</taxon>
        <taxon>Oryzeae</taxon>
        <taxon>Oryzinae</taxon>
        <taxon>Oryza</taxon>
        <taxon>Oryza sativa</taxon>
    </lineage>
</organism>
<evidence type="ECO:0000313" key="4">
    <source>
        <dbReference type="Proteomes" id="UP000007015"/>
    </source>
</evidence>
<dbReference type="InterPro" id="IPR032795">
    <property type="entry name" value="DUF3741-assoc"/>
</dbReference>
<dbReference type="PANTHER" id="PTHR37897:SF1">
    <property type="entry name" value="DUF3741 DOMAIN-CONTAINING PROTEIN"/>
    <property type="match status" value="1"/>
</dbReference>
<keyword evidence="4" id="KW-1185">Reference proteome</keyword>
<dbReference type="OMA" id="RRMSCVD"/>
<accession>A2WN32</accession>
<dbReference type="PANTHER" id="PTHR37897">
    <property type="entry name" value="DNAK FAMILY PROTEIN"/>
    <property type="match status" value="1"/>
</dbReference>
<evidence type="ECO:0000313" key="3">
    <source>
        <dbReference type="EMBL" id="EAY73378.1"/>
    </source>
</evidence>
<feature type="region of interest" description="Disordered" evidence="1">
    <location>
        <begin position="187"/>
        <end position="235"/>
    </location>
</feature>